<dbReference type="InterPro" id="IPR021146">
    <property type="entry name" value="Phage_gp6-like_head-tail"/>
</dbReference>
<protein>
    <submittedName>
        <fullName evidence="1">Phage gp6-like head-tail connector protein</fullName>
    </submittedName>
</protein>
<dbReference type="NCBIfam" id="TIGR01560">
    <property type="entry name" value="put_DNA_pack"/>
    <property type="match status" value="1"/>
</dbReference>
<dbReference type="EMBL" id="SIJB01000037">
    <property type="protein sequence ID" value="NBI30719.1"/>
    <property type="molecule type" value="Genomic_DNA"/>
</dbReference>
<proteinExistence type="predicted"/>
<dbReference type="AlphaFoldDB" id="A0A6N9Q7D6"/>
<comment type="caution">
    <text evidence="1">The sequence shown here is derived from an EMBL/GenBank/DDBJ whole genome shotgun (WGS) entry which is preliminary data.</text>
</comment>
<evidence type="ECO:0000313" key="1">
    <source>
        <dbReference type="EMBL" id="NBI30719.1"/>
    </source>
</evidence>
<sequence length="87" mass="10109">MMIEELKEYLRIDGSEDDVILTLLLDAAKEYLSNAGVLESESKLYKLAVLLYVTLHYENRDPSQKMDKLNFALQSIILQLKEWGEEE</sequence>
<dbReference type="CDD" id="cd08054">
    <property type="entry name" value="gp6"/>
    <property type="match status" value="1"/>
</dbReference>
<name>A0A6N9Q7D6_9BACL</name>
<keyword evidence="2" id="KW-1185">Reference proteome</keyword>
<gene>
    <name evidence="1" type="ORF">ERL59_17345</name>
</gene>
<accession>A0A6N9Q7D6</accession>
<organism evidence="1 2">
    <name type="scientific">Chengkuizengella marina</name>
    <dbReference type="NCBI Taxonomy" id="2507566"/>
    <lineage>
        <taxon>Bacteria</taxon>
        <taxon>Bacillati</taxon>
        <taxon>Bacillota</taxon>
        <taxon>Bacilli</taxon>
        <taxon>Bacillales</taxon>
        <taxon>Paenibacillaceae</taxon>
        <taxon>Chengkuizengella</taxon>
    </lineage>
</organism>
<dbReference type="Pfam" id="PF05135">
    <property type="entry name" value="Phage_connect_1"/>
    <property type="match status" value="1"/>
</dbReference>
<dbReference type="Gene3D" id="1.10.3230.30">
    <property type="entry name" value="Phage gp6-like head-tail connector protein"/>
    <property type="match status" value="1"/>
</dbReference>
<reference evidence="1 2" key="1">
    <citation type="submission" date="2019-01" db="EMBL/GenBank/DDBJ databases">
        <title>Chengkuizengella sp. nov., isolated from deep-sea sediment of East Pacific Ocean.</title>
        <authorList>
            <person name="Yang J."/>
            <person name="Lai Q."/>
            <person name="Shao Z."/>
        </authorList>
    </citation>
    <scope>NUCLEOTIDE SEQUENCE [LARGE SCALE GENOMIC DNA]</scope>
    <source>
        <strain evidence="1 2">YPA3-1-1</strain>
    </source>
</reference>
<dbReference type="Proteomes" id="UP000448943">
    <property type="component" value="Unassembled WGS sequence"/>
</dbReference>
<dbReference type="OrthoDB" id="5654at2"/>
<dbReference type="InterPro" id="IPR006450">
    <property type="entry name" value="Phage_HK97_gp6-like"/>
</dbReference>
<evidence type="ECO:0000313" key="2">
    <source>
        <dbReference type="Proteomes" id="UP000448943"/>
    </source>
</evidence>